<protein>
    <submittedName>
        <fullName evidence="1">Uncharacterized protein</fullName>
    </submittedName>
</protein>
<reference evidence="1 2" key="1">
    <citation type="submission" date="2021-01" db="EMBL/GenBank/DDBJ databases">
        <title>Whole genome shotgun sequence of Plantactinospora endophytica NBRC 110450.</title>
        <authorList>
            <person name="Komaki H."/>
            <person name="Tamura T."/>
        </authorList>
    </citation>
    <scope>NUCLEOTIDE SEQUENCE [LARGE SCALE GENOMIC DNA]</scope>
    <source>
        <strain evidence="1 2">NBRC 110450</strain>
    </source>
</reference>
<gene>
    <name evidence="1" type="ORF">Pen02_51780</name>
</gene>
<keyword evidence="2" id="KW-1185">Reference proteome</keyword>
<dbReference type="Proteomes" id="UP000646749">
    <property type="component" value="Unassembled WGS sequence"/>
</dbReference>
<evidence type="ECO:0000313" key="1">
    <source>
        <dbReference type="EMBL" id="GIG90242.1"/>
    </source>
</evidence>
<organism evidence="1 2">
    <name type="scientific">Plantactinospora endophytica</name>
    <dbReference type="NCBI Taxonomy" id="673535"/>
    <lineage>
        <taxon>Bacteria</taxon>
        <taxon>Bacillati</taxon>
        <taxon>Actinomycetota</taxon>
        <taxon>Actinomycetes</taxon>
        <taxon>Micromonosporales</taxon>
        <taxon>Micromonosporaceae</taxon>
        <taxon>Plantactinospora</taxon>
    </lineage>
</organism>
<dbReference type="EMBL" id="BONW01000025">
    <property type="protein sequence ID" value="GIG90242.1"/>
    <property type="molecule type" value="Genomic_DNA"/>
</dbReference>
<accession>A0ABQ4E7F4</accession>
<evidence type="ECO:0000313" key="2">
    <source>
        <dbReference type="Proteomes" id="UP000646749"/>
    </source>
</evidence>
<sequence length="69" mass="7136">MEGATEIPLVGGAADGGSVLVDLDVHGRPPLTHHHLGDGGLAGAEIYELEAVLGEGPPWLYRWRGPAPS</sequence>
<comment type="caution">
    <text evidence="1">The sequence shown here is derived from an EMBL/GenBank/DDBJ whole genome shotgun (WGS) entry which is preliminary data.</text>
</comment>
<dbReference type="RefSeq" id="WP_203868669.1">
    <property type="nucleotide sequence ID" value="NZ_BONW01000025.1"/>
</dbReference>
<proteinExistence type="predicted"/>
<name>A0ABQ4E7F4_9ACTN</name>